<dbReference type="EMBL" id="LGRN01000188">
    <property type="protein sequence ID" value="OJD14917.1"/>
    <property type="molecule type" value="Genomic_DNA"/>
</dbReference>
<protein>
    <recommendedName>
        <fullName evidence="4">Hydrophobin</fullName>
    </recommendedName>
</protein>
<sequence length="113" mass="12027">MRADSSSSTVGAVIALLATAAFISSVSGVWTCPSEREPFCCGKYSRVNESSTVLIGFECVDAPRNDNCTDGRAVECCKPMKPRSPNDPHSPPDSTADYYCDSKAVGYGLHQQG</sequence>
<organism evidence="2 3">
    <name type="scientific">Emergomyces pasteurianus Ep9510</name>
    <dbReference type="NCBI Taxonomy" id="1447872"/>
    <lineage>
        <taxon>Eukaryota</taxon>
        <taxon>Fungi</taxon>
        <taxon>Dikarya</taxon>
        <taxon>Ascomycota</taxon>
        <taxon>Pezizomycotina</taxon>
        <taxon>Eurotiomycetes</taxon>
        <taxon>Eurotiomycetidae</taxon>
        <taxon>Onygenales</taxon>
        <taxon>Ajellomycetaceae</taxon>
        <taxon>Emergomyces</taxon>
    </lineage>
</organism>
<dbReference type="AlphaFoldDB" id="A0A1J9QIA6"/>
<accession>A0A1J9QIA6</accession>
<reference evidence="2 3" key="1">
    <citation type="submission" date="2015-07" db="EMBL/GenBank/DDBJ databases">
        <title>Emmonsia species relationships and genome sequence.</title>
        <authorList>
            <consortium name="The Broad Institute Genomics Platform"/>
            <person name="Cuomo C.A."/>
            <person name="Munoz J.F."/>
            <person name="Imamovic A."/>
            <person name="Priest M.E."/>
            <person name="Young S."/>
            <person name="Clay O.K."/>
            <person name="McEwen J.G."/>
        </authorList>
    </citation>
    <scope>NUCLEOTIDE SEQUENCE [LARGE SCALE GENOMIC DNA]</scope>
    <source>
        <strain evidence="2 3">UAMH 9510</strain>
    </source>
</reference>
<evidence type="ECO:0000313" key="2">
    <source>
        <dbReference type="EMBL" id="OJD14917.1"/>
    </source>
</evidence>
<keyword evidence="1" id="KW-0732">Signal</keyword>
<comment type="caution">
    <text evidence="2">The sequence shown here is derived from an EMBL/GenBank/DDBJ whole genome shotgun (WGS) entry which is preliminary data.</text>
</comment>
<gene>
    <name evidence="2" type="ORF">AJ78_04776</name>
</gene>
<proteinExistence type="predicted"/>
<evidence type="ECO:0000313" key="3">
    <source>
        <dbReference type="Proteomes" id="UP000182235"/>
    </source>
</evidence>
<name>A0A1J9QIA6_9EURO</name>
<evidence type="ECO:0000256" key="1">
    <source>
        <dbReference type="SAM" id="SignalP"/>
    </source>
</evidence>
<dbReference type="VEuPathDB" id="FungiDB:AJ78_04776"/>
<feature type="signal peptide" evidence="1">
    <location>
        <begin position="1"/>
        <end position="28"/>
    </location>
</feature>
<evidence type="ECO:0008006" key="4">
    <source>
        <dbReference type="Google" id="ProtNLM"/>
    </source>
</evidence>
<dbReference type="Proteomes" id="UP000182235">
    <property type="component" value="Unassembled WGS sequence"/>
</dbReference>
<keyword evidence="3" id="KW-1185">Reference proteome</keyword>
<dbReference type="OrthoDB" id="4186362at2759"/>
<feature type="chain" id="PRO_5012340092" description="Hydrophobin" evidence="1">
    <location>
        <begin position="29"/>
        <end position="113"/>
    </location>
</feature>